<evidence type="ECO:0000313" key="1">
    <source>
        <dbReference type="EMBL" id="KAH8024415.1"/>
    </source>
</evidence>
<dbReference type="EMBL" id="JABSTU010000008">
    <property type="protein sequence ID" value="KAH8024415.1"/>
    <property type="molecule type" value="Genomic_DNA"/>
</dbReference>
<comment type="caution">
    <text evidence="1">The sequence shown here is derived from an EMBL/GenBank/DDBJ whole genome shotgun (WGS) entry which is preliminary data.</text>
</comment>
<organism evidence="1 2">
    <name type="scientific">Rhipicephalus microplus</name>
    <name type="common">Cattle tick</name>
    <name type="synonym">Boophilus microplus</name>
    <dbReference type="NCBI Taxonomy" id="6941"/>
    <lineage>
        <taxon>Eukaryota</taxon>
        <taxon>Metazoa</taxon>
        <taxon>Ecdysozoa</taxon>
        <taxon>Arthropoda</taxon>
        <taxon>Chelicerata</taxon>
        <taxon>Arachnida</taxon>
        <taxon>Acari</taxon>
        <taxon>Parasitiformes</taxon>
        <taxon>Ixodida</taxon>
        <taxon>Ixodoidea</taxon>
        <taxon>Ixodidae</taxon>
        <taxon>Rhipicephalinae</taxon>
        <taxon>Rhipicephalus</taxon>
        <taxon>Boophilus</taxon>
    </lineage>
</organism>
<dbReference type="AlphaFoldDB" id="A0A9J6DQC5"/>
<proteinExistence type="predicted"/>
<reference evidence="1" key="2">
    <citation type="submission" date="2021-09" db="EMBL/GenBank/DDBJ databases">
        <authorList>
            <person name="Jia N."/>
            <person name="Wang J."/>
            <person name="Shi W."/>
            <person name="Du L."/>
            <person name="Sun Y."/>
            <person name="Zhan W."/>
            <person name="Jiang J."/>
            <person name="Wang Q."/>
            <person name="Zhang B."/>
            <person name="Ji P."/>
            <person name="Sakyi L.B."/>
            <person name="Cui X."/>
            <person name="Yuan T."/>
            <person name="Jiang B."/>
            <person name="Yang W."/>
            <person name="Lam T.T.-Y."/>
            <person name="Chang Q."/>
            <person name="Ding S."/>
            <person name="Wang X."/>
            <person name="Zhu J."/>
            <person name="Ruan X."/>
            <person name="Zhao L."/>
            <person name="Wei J."/>
            <person name="Que T."/>
            <person name="Du C."/>
            <person name="Cheng J."/>
            <person name="Dai P."/>
            <person name="Han X."/>
            <person name="Huang E."/>
            <person name="Gao Y."/>
            <person name="Liu J."/>
            <person name="Shao H."/>
            <person name="Ye R."/>
            <person name="Li L."/>
            <person name="Wei W."/>
            <person name="Wang X."/>
            <person name="Wang C."/>
            <person name="Huo Q."/>
            <person name="Li W."/>
            <person name="Guo W."/>
            <person name="Chen H."/>
            <person name="Chen S."/>
            <person name="Zhou L."/>
            <person name="Zhou L."/>
            <person name="Ni X."/>
            <person name="Tian J."/>
            <person name="Zhou Y."/>
            <person name="Sheng Y."/>
            <person name="Liu T."/>
            <person name="Pan Y."/>
            <person name="Xia L."/>
            <person name="Li J."/>
            <person name="Zhao F."/>
            <person name="Cao W."/>
        </authorList>
    </citation>
    <scope>NUCLEOTIDE SEQUENCE</scope>
    <source>
        <strain evidence="1">Rmic-2018</strain>
        <tissue evidence="1">Larvae</tissue>
    </source>
</reference>
<protein>
    <submittedName>
        <fullName evidence="1">Uncharacterized protein</fullName>
    </submittedName>
</protein>
<evidence type="ECO:0000313" key="2">
    <source>
        <dbReference type="Proteomes" id="UP000821866"/>
    </source>
</evidence>
<dbReference type="Proteomes" id="UP000821866">
    <property type="component" value="Chromosome 6"/>
</dbReference>
<reference evidence="1" key="1">
    <citation type="journal article" date="2020" name="Cell">
        <title>Large-Scale Comparative Analyses of Tick Genomes Elucidate Their Genetic Diversity and Vector Capacities.</title>
        <authorList>
            <consortium name="Tick Genome and Microbiome Consortium (TIGMIC)"/>
            <person name="Jia N."/>
            <person name="Wang J."/>
            <person name="Shi W."/>
            <person name="Du L."/>
            <person name="Sun Y."/>
            <person name="Zhan W."/>
            <person name="Jiang J.F."/>
            <person name="Wang Q."/>
            <person name="Zhang B."/>
            <person name="Ji P."/>
            <person name="Bell-Sakyi L."/>
            <person name="Cui X.M."/>
            <person name="Yuan T.T."/>
            <person name="Jiang B.G."/>
            <person name="Yang W.F."/>
            <person name="Lam T.T."/>
            <person name="Chang Q.C."/>
            <person name="Ding S.J."/>
            <person name="Wang X.J."/>
            <person name="Zhu J.G."/>
            <person name="Ruan X.D."/>
            <person name="Zhao L."/>
            <person name="Wei J.T."/>
            <person name="Ye R.Z."/>
            <person name="Que T.C."/>
            <person name="Du C.H."/>
            <person name="Zhou Y.H."/>
            <person name="Cheng J.X."/>
            <person name="Dai P.F."/>
            <person name="Guo W.B."/>
            <person name="Han X.H."/>
            <person name="Huang E.J."/>
            <person name="Li L.F."/>
            <person name="Wei W."/>
            <person name="Gao Y.C."/>
            <person name="Liu J.Z."/>
            <person name="Shao H.Z."/>
            <person name="Wang X."/>
            <person name="Wang C.C."/>
            <person name="Yang T.C."/>
            <person name="Huo Q.B."/>
            <person name="Li W."/>
            <person name="Chen H.Y."/>
            <person name="Chen S.E."/>
            <person name="Zhou L.G."/>
            <person name="Ni X.B."/>
            <person name="Tian J.H."/>
            <person name="Sheng Y."/>
            <person name="Liu T."/>
            <person name="Pan Y.S."/>
            <person name="Xia L.Y."/>
            <person name="Li J."/>
            <person name="Zhao F."/>
            <person name="Cao W.C."/>
        </authorList>
    </citation>
    <scope>NUCLEOTIDE SEQUENCE</scope>
    <source>
        <strain evidence="1">Rmic-2018</strain>
    </source>
</reference>
<gene>
    <name evidence="1" type="ORF">HPB51_022920</name>
</gene>
<sequence length="118" mass="12863">MNAANPPPPFLQCTGIPPIPWRQWRPVEQVYIDATARDVMLEHKKALLLNALGIEGLNIYLHAAEDVPGADQPTQEMTLGVFDAGLALLNGIFAPPLDAACLRAYFKALRQSLDQSAV</sequence>
<accession>A0A9J6DQC5</accession>
<keyword evidence="2" id="KW-1185">Reference proteome</keyword>
<name>A0A9J6DQC5_RHIMP</name>